<protein>
    <submittedName>
        <fullName evidence="2">Uncharacterized protein</fullName>
    </submittedName>
</protein>
<dbReference type="STRING" id="1745343.A0A2J6Q636"/>
<evidence type="ECO:0000256" key="1">
    <source>
        <dbReference type="SAM" id="MobiDB-lite"/>
    </source>
</evidence>
<dbReference type="EMBL" id="KZ613480">
    <property type="protein sequence ID" value="PMD21747.1"/>
    <property type="molecule type" value="Genomic_DNA"/>
</dbReference>
<feature type="compositionally biased region" description="Basic and acidic residues" evidence="1">
    <location>
        <begin position="587"/>
        <end position="611"/>
    </location>
</feature>
<dbReference type="SUPFAM" id="SSF52047">
    <property type="entry name" value="RNI-like"/>
    <property type="match status" value="1"/>
</dbReference>
<keyword evidence="3" id="KW-1185">Reference proteome</keyword>
<feature type="region of interest" description="Disordered" evidence="1">
    <location>
        <begin position="583"/>
        <end position="611"/>
    </location>
</feature>
<feature type="region of interest" description="Disordered" evidence="1">
    <location>
        <begin position="1"/>
        <end position="20"/>
    </location>
</feature>
<dbReference type="InterPro" id="IPR036047">
    <property type="entry name" value="F-box-like_dom_sf"/>
</dbReference>
<dbReference type="Gene3D" id="3.80.10.10">
    <property type="entry name" value="Ribonuclease Inhibitor"/>
    <property type="match status" value="1"/>
</dbReference>
<dbReference type="InterPro" id="IPR032675">
    <property type="entry name" value="LRR_dom_sf"/>
</dbReference>
<feature type="region of interest" description="Disordered" evidence="1">
    <location>
        <begin position="36"/>
        <end position="58"/>
    </location>
</feature>
<dbReference type="AlphaFoldDB" id="A0A2J6Q636"/>
<feature type="compositionally biased region" description="Basic and acidic residues" evidence="1">
    <location>
        <begin position="37"/>
        <end position="49"/>
    </location>
</feature>
<dbReference type="SUPFAM" id="SSF81383">
    <property type="entry name" value="F-box domain"/>
    <property type="match status" value="1"/>
</dbReference>
<reference evidence="2 3" key="1">
    <citation type="submission" date="2016-05" db="EMBL/GenBank/DDBJ databases">
        <title>A degradative enzymes factory behind the ericoid mycorrhizal symbiosis.</title>
        <authorList>
            <consortium name="DOE Joint Genome Institute"/>
            <person name="Martino E."/>
            <person name="Morin E."/>
            <person name="Grelet G."/>
            <person name="Kuo A."/>
            <person name="Kohler A."/>
            <person name="Daghino S."/>
            <person name="Barry K."/>
            <person name="Choi C."/>
            <person name="Cichocki N."/>
            <person name="Clum A."/>
            <person name="Copeland A."/>
            <person name="Hainaut M."/>
            <person name="Haridas S."/>
            <person name="Labutti K."/>
            <person name="Lindquist E."/>
            <person name="Lipzen A."/>
            <person name="Khouja H.-R."/>
            <person name="Murat C."/>
            <person name="Ohm R."/>
            <person name="Olson A."/>
            <person name="Spatafora J."/>
            <person name="Veneault-Fourrey C."/>
            <person name="Henrissat B."/>
            <person name="Grigoriev I."/>
            <person name="Martin F."/>
            <person name="Perotto S."/>
        </authorList>
    </citation>
    <scope>NUCLEOTIDE SEQUENCE [LARGE SCALE GENOMIC DNA]</scope>
    <source>
        <strain evidence="2 3">UAMH 7357</strain>
    </source>
</reference>
<feature type="region of interest" description="Disordered" evidence="1">
    <location>
        <begin position="466"/>
        <end position="508"/>
    </location>
</feature>
<dbReference type="Gene3D" id="1.20.1280.50">
    <property type="match status" value="1"/>
</dbReference>
<sequence>MEGRTPTLQTSPSRKKSKTARLAKLNPMKWFKRKKSRSFEPIEVSRERSSLAPHGTPPVSSRLLAQLPGALLERIFSFVCPHTQDETYESCEQSAVEDTCMLCDLRDLAHCAQVSRKWRFHATNLLYHSIRIDAVHYCELEDILAEKRKRGRHLGRNAEPEDTAQARLKLLCRTLRGDKGGVALKVQFLKTPYMTRETCKPDLASTVAVTPNLRYVDLPEGVFTDDSSCNILKEEVQASCPDLRKMCYMGGAERSLEMLANGRLWTNLEVLELSRLNMDPTILRRVVGSLPHLHALKVTDMRAFDDDLFRPSDYLPPWPPLSELIFENTPNLTAEGLVAYLFRSDTQESLKTLSLTTTGVHPSTLQQILAVAPALRNLSIIESVSTSFPANNNVQPLNSSSLQILHYEITSATSANSYANTTASYYTYLRTSLLSGGLPKLKEVYVLDPDFADSLIDLALPPPPFGHSPSKSMSNDRNPYHNQNSRPLSSNNPFSPPSLSPSVPSPRGLPASLSVYSKGLSEMEWNFSRVQPPTLPGRRGSATTPRPISSYGLESLNLRGWKDERGNVRKSVVVGNGFGGFLAVPVDDDRPRSSAGERGRERRGSKYDMFR</sequence>
<name>A0A2J6Q636_9HELO</name>
<accession>A0A2J6Q636</accession>
<evidence type="ECO:0000313" key="3">
    <source>
        <dbReference type="Proteomes" id="UP000235672"/>
    </source>
</evidence>
<feature type="compositionally biased region" description="Low complexity" evidence="1">
    <location>
        <begin position="484"/>
        <end position="493"/>
    </location>
</feature>
<feature type="region of interest" description="Disordered" evidence="1">
    <location>
        <begin position="529"/>
        <end position="548"/>
    </location>
</feature>
<proteinExistence type="predicted"/>
<gene>
    <name evidence="2" type="ORF">NA56DRAFT_645544</name>
</gene>
<evidence type="ECO:0000313" key="2">
    <source>
        <dbReference type="EMBL" id="PMD21747.1"/>
    </source>
</evidence>
<dbReference type="Proteomes" id="UP000235672">
    <property type="component" value="Unassembled WGS sequence"/>
</dbReference>
<dbReference type="OrthoDB" id="5405297at2759"/>
<feature type="compositionally biased region" description="Polar residues" evidence="1">
    <location>
        <begin position="469"/>
        <end position="483"/>
    </location>
</feature>
<feature type="compositionally biased region" description="Polar residues" evidence="1">
    <location>
        <begin position="1"/>
        <end position="12"/>
    </location>
</feature>
<organism evidence="2 3">
    <name type="scientific">Hyaloscypha hepaticicola</name>
    <dbReference type="NCBI Taxonomy" id="2082293"/>
    <lineage>
        <taxon>Eukaryota</taxon>
        <taxon>Fungi</taxon>
        <taxon>Dikarya</taxon>
        <taxon>Ascomycota</taxon>
        <taxon>Pezizomycotina</taxon>
        <taxon>Leotiomycetes</taxon>
        <taxon>Helotiales</taxon>
        <taxon>Hyaloscyphaceae</taxon>
        <taxon>Hyaloscypha</taxon>
    </lineage>
</organism>